<comment type="similarity">
    <text evidence="2 10">Belongs to the Mediator complex subunit 6 family.</text>
</comment>
<evidence type="ECO:0000256" key="6">
    <source>
        <dbReference type="ARBA" id="ARBA00023163"/>
    </source>
</evidence>
<sequence>MGDSKDNLLGISWHDSAWIPILNPTNVMDYFMERSNPFYDRMCNNEIVKMQRLGIEQVSNMTGIEYMLLHVQEPILYVIRKQHRHSVTAVTPLSDYYIIAGVVYQAPDIGSVINSRTLTTVNHLQGAFDEARQFSRYHPSKGYWWEFKDSESKEQEEETKKLKKKSSNEKAKEETASLFQRHRVDILLGELVRKFPPKTILPPQAASQQDQKPLEETSKVEIKTEIKIEATSKAPPEKKARLG</sequence>
<evidence type="ECO:0000313" key="12">
    <source>
        <dbReference type="EMBL" id="CAG4642817.1"/>
    </source>
</evidence>
<keyword evidence="6 10" id="KW-0804">Transcription</keyword>
<evidence type="ECO:0000256" key="10">
    <source>
        <dbReference type="PIRNR" id="PIRNR023869"/>
    </source>
</evidence>
<dbReference type="InterPro" id="IPR016820">
    <property type="entry name" value="Mediator_Med6_met/pln"/>
</dbReference>
<evidence type="ECO:0000256" key="8">
    <source>
        <dbReference type="ARBA" id="ARBA00025687"/>
    </source>
</evidence>
<feature type="compositionally biased region" description="Basic and acidic residues" evidence="11">
    <location>
        <begin position="166"/>
        <end position="175"/>
    </location>
</feature>
<feature type="region of interest" description="Disordered" evidence="11">
    <location>
        <begin position="156"/>
        <end position="176"/>
    </location>
</feature>
<evidence type="ECO:0000256" key="2">
    <source>
        <dbReference type="ARBA" id="ARBA00007526"/>
    </source>
</evidence>
<dbReference type="Pfam" id="PF04934">
    <property type="entry name" value="Med6"/>
    <property type="match status" value="1"/>
</dbReference>
<keyword evidence="7 10" id="KW-0539">Nucleus</keyword>
<dbReference type="InterPro" id="IPR007018">
    <property type="entry name" value="Mediator_Med6"/>
</dbReference>
<protein>
    <recommendedName>
        <fullName evidence="3 10">Mediator of RNA polymerase II transcription subunit 6</fullName>
    </recommendedName>
    <alternativeName>
        <fullName evidence="9 10">Mediator complex subunit 6</fullName>
    </alternativeName>
</protein>
<evidence type="ECO:0000256" key="11">
    <source>
        <dbReference type="SAM" id="MobiDB-lite"/>
    </source>
</evidence>
<dbReference type="PIRSF" id="PIRSF023869">
    <property type="entry name" value="Mediator_MED6_meta/pln"/>
    <property type="match status" value="1"/>
</dbReference>
<feature type="compositionally biased region" description="Basic and acidic residues" evidence="11">
    <location>
        <begin position="212"/>
        <end position="243"/>
    </location>
</feature>
<dbReference type="PANTHER" id="PTHR13104">
    <property type="entry name" value="MED-6-RELATED"/>
    <property type="match status" value="1"/>
</dbReference>
<dbReference type="Gene3D" id="3.10.450.580">
    <property type="entry name" value="Mediator complex, subunit Med6"/>
    <property type="match status" value="1"/>
</dbReference>
<comment type="subunit">
    <text evidence="10">Component of the Mediator complex.</text>
</comment>
<evidence type="ECO:0000256" key="3">
    <source>
        <dbReference type="ARBA" id="ARBA00020634"/>
    </source>
</evidence>
<dbReference type="GO" id="GO:0003712">
    <property type="term" value="F:transcription coregulator activity"/>
    <property type="evidence" value="ECO:0007669"/>
    <property type="project" value="InterPro"/>
</dbReference>
<comment type="subcellular location">
    <subcellularLocation>
        <location evidence="1 10">Nucleus</location>
    </subcellularLocation>
</comment>
<dbReference type="GO" id="GO:0016592">
    <property type="term" value="C:mediator complex"/>
    <property type="evidence" value="ECO:0007669"/>
    <property type="project" value="InterPro"/>
</dbReference>
<evidence type="ECO:0000256" key="7">
    <source>
        <dbReference type="ARBA" id="ARBA00023242"/>
    </source>
</evidence>
<evidence type="ECO:0000256" key="9">
    <source>
        <dbReference type="ARBA" id="ARBA00031259"/>
    </source>
</evidence>
<dbReference type="FunFam" id="3.10.450.580:FF:000001">
    <property type="entry name" value="Mediator of RNA polymerase II transcription subunit 6"/>
    <property type="match status" value="1"/>
</dbReference>
<evidence type="ECO:0000256" key="4">
    <source>
        <dbReference type="ARBA" id="ARBA00023015"/>
    </source>
</evidence>
<evidence type="ECO:0000256" key="1">
    <source>
        <dbReference type="ARBA" id="ARBA00004123"/>
    </source>
</evidence>
<dbReference type="GO" id="GO:0006357">
    <property type="term" value="P:regulation of transcription by RNA polymerase II"/>
    <property type="evidence" value="ECO:0007669"/>
    <property type="project" value="InterPro"/>
</dbReference>
<dbReference type="AlphaFoldDB" id="A0A9N6WSF0"/>
<organism evidence="12">
    <name type="scientific">Evadne anonyx</name>
    <dbReference type="NCBI Taxonomy" id="141404"/>
    <lineage>
        <taxon>Eukaryota</taxon>
        <taxon>Metazoa</taxon>
        <taxon>Ecdysozoa</taxon>
        <taxon>Arthropoda</taxon>
        <taxon>Crustacea</taxon>
        <taxon>Branchiopoda</taxon>
        <taxon>Diplostraca</taxon>
        <taxon>Cladocera</taxon>
        <taxon>Onychopoda</taxon>
        <taxon>Podonidae</taxon>
        <taxon>Evadne</taxon>
    </lineage>
</organism>
<reference evidence="12" key="1">
    <citation type="submission" date="2021-04" db="EMBL/GenBank/DDBJ databases">
        <authorList>
            <person name="Cornetti L."/>
        </authorList>
    </citation>
    <scope>NUCLEOTIDE SEQUENCE</scope>
</reference>
<evidence type="ECO:0000256" key="5">
    <source>
        <dbReference type="ARBA" id="ARBA00023159"/>
    </source>
</evidence>
<dbReference type="GO" id="GO:0005654">
    <property type="term" value="C:nucleoplasm"/>
    <property type="evidence" value="ECO:0007669"/>
    <property type="project" value="UniProtKB-ARBA"/>
</dbReference>
<accession>A0A9N6WSF0</accession>
<proteinExistence type="inferred from homology"/>
<dbReference type="InterPro" id="IPR038566">
    <property type="entry name" value="Mediator_Med6_sf"/>
</dbReference>
<name>A0A9N6WSF0_9CRUS</name>
<dbReference type="EMBL" id="OC986162">
    <property type="protein sequence ID" value="CAG4642817.1"/>
    <property type="molecule type" value="Genomic_DNA"/>
</dbReference>
<feature type="region of interest" description="Disordered" evidence="11">
    <location>
        <begin position="199"/>
        <end position="243"/>
    </location>
</feature>
<gene>
    <name evidence="12" type="primary">EOG090X0E0D</name>
</gene>
<keyword evidence="5 10" id="KW-0010">Activator</keyword>
<comment type="function">
    <text evidence="8 10">Component of the Mediator complex, a coactivator involved in the regulated transcription of nearly all RNA polymerase II-dependent genes. Mediator functions as a bridge to convey information from gene-specific regulatory proteins to the basal RNA polymerase II transcription machinery. Mediator is recruited to promoters by direct interactions with regulatory proteins and serves as a scaffold for the assembly of a functional preinitiation complex with RNA polymerase II and the general transcription factors.</text>
</comment>
<keyword evidence="4 10" id="KW-0805">Transcription regulation</keyword>